<feature type="compositionally biased region" description="Basic and acidic residues" evidence="1">
    <location>
        <begin position="114"/>
        <end position="123"/>
    </location>
</feature>
<dbReference type="GO" id="GO:0016301">
    <property type="term" value="F:kinase activity"/>
    <property type="evidence" value="ECO:0007669"/>
    <property type="project" value="UniProtKB-KW"/>
</dbReference>
<dbReference type="SUPFAM" id="SSF56112">
    <property type="entry name" value="Protein kinase-like (PK-like)"/>
    <property type="match status" value="1"/>
</dbReference>
<dbReference type="InterPro" id="IPR011009">
    <property type="entry name" value="Kinase-like_dom_sf"/>
</dbReference>
<keyword evidence="2" id="KW-0418">Kinase</keyword>
<dbReference type="OrthoDB" id="2353542at2759"/>
<evidence type="ECO:0000256" key="1">
    <source>
        <dbReference type="SAM" id="MobiDB-lite"/>
    </source>
</evidence>
<name>A0A8H3XK59_GIGMA</name>
<dbReference type="Gene3D" id="1.10.510.10">
    <property type="entry name" value="Transferase(Phosphotransferase) domain 1"/>
    <property type="match status" value="1"/>
</dbReference>
<proteinExistence type="predicted"/>
<dbReference type="EMBL" id="WTPW01000833">
    <property type="protein sequence ID" value="KAF0476164.1"/>
    <property type="molecule type" value="Genomic_DNA"/>
</dbReference>
<dbReference type="Proteomes" id="UP000439903">
    <property type="component" value="Unassembled WGS sequence"/>
</dbReference>
<gene>
    <name evidence="2" type="ORF">F8M41_024456</name>
</gene>
<feature type="compositionally biased region" description="Polar residues" evidence="1">
    <location>
        <begin position="124"/>
        <end position="141"/>
    </location>
</feature>
<feature type="region of interest" description="Disordered" evidence="1">
    <location>
        <begin position="102"/>
        <end position="141"/>
    </location>
</feature>
<comment type="caution">
    <text evidence="2">The sequence shown here is derived from an EMBL/GenBank/DDBJ whole genome shotgun (WGS) entry which is preliminary data.</text>
</comment>
<accession>A0A8H3XK59</accession>
<evidence type="ECO:0000313" key="2">
    <source>
        <dbReference type="EMBL" id="KAF0476164.1"/>
    </source>
</evidence>
<protein>
    <submittedName>
        <fullName evidence="2">Kinase-like protein</fullName>
    </submittedName>
</protein>
<organism evidence="2 3">
    <name type="scientific">Gigaspora margarita</name>
    <dbReference type="NCBI Taxonomy" id="4874"/>
    <lineage>
        <taxon>Eukaryota</taxon>
        <taxon>Fungi</taxon>
        <taxon>Fungi incertae sedis</taxon>
        <taxon>Mucoromycota</taxon>
        <taxon>Glomeromycotina</taxon>
        <taxon>Glomeromycetes</taxon>
        <taxon>Diversisporales</taxon>
        <taxon>Gigasporaceae</taxon>
        <taxon>Gigaspora</taxon>
    </lineage>
</organism>
<keyword evidence="3" id="KW-1185">Reference proteome</keyword>
<dbReference type="AlphaFoldDB" id="A0A8H3XK59"/>
<evidence type="ECO:0000313" key="3">
    <source>
        <dbReference type="Proteomes" id="UP000439903"/>
    </source>
</evidence>
<reference evidence="2 3" key="1">
    <citation type="journal article" date="2019" name="Environ. Microbiol.">
        <title>At the nexus of three kingdoms: the genome of the mycorrhizal fungus Gigaspora margarita provides insights into plant, endobacterial and fungal interactions.</title>
        <authorList>
            <person name="Venice F."/>
            <person name="Ghignone S."/>
            <person name="Salvioli di Fossalunga A."/>
            <person name="Amselem J."/>
            <person name="Novero M."/>
            <person name="Xianan X."/>
            <person name="Sedzielewska Toro K."/>
            <person name="Morin E."/>
            <person name="Lipzen A."/>
            <person name="Grigoriev I.V."/>
            <person name="Henrissat B."/>
            <person name="Martin F.M."/>
            <person name="Bonfante P."/>
        </authorList>
    </citation>
    <scope>NUCLEOTIDE SEQUENCE [LARGE SCALE GENOMIC DNA]</scope>
    <source>
        <strain evidence="2 3">BEG34</strain>
    </source>
</reference>
<sequence>MLWEISSDKPLFDSVKISRGANIRDSFILIQIRQGIREQPIEGTPDSYIRLYKRCWDHNPDLRPTIEEISKNLSNVCSQQTTYLIINYTNISDFSVNSDNNYESNDDTCPKNNRISDSRKDNEINMSKISNASQPPIILNN</sequence>
<keyword evidence="2" id="KW-0808">Transferase</keyword>